<dbReference type="RefSeq" id="WP_311951084.1">
    <property type="nucleotide sequence ID" value="NZ_JAVLVU010000001.1"/>
</dbReference>
<keyword evidence="2" id="KW-1185">Reference proteome</keyword>
<accession>A0ABU3GVI6</accession>
<proteinExistence type="predicted"/>
<dbReference type="Proteomes" id="UP001258315">
    <property type="component" value="Unassembled WGS sequence"/>
</dbReference>
<gene>
    <name evidence="1" type="ORF">QE417_002856</name>
</gene>
<dbReference type="PANTHER" id="PTHR34585:SF22">
    <property type="entry name" value="HELIX-TURN-HELIX DOMAIN-CONTAINING PROTEIN"/>
    <property type="match status" value="1"/>
</dbReference>
<protein>
    <recommendedName>
        <fullName evidence="3">DNA-binding protein</fullName>
    </recommendedName>
</protein>
<dbReference type="EMBL" id="JAVLVU010000001">
    <property type="protein sequence ID" value="MDT3403784.1"/>
    <property type="molecule type" value="Genomic_DNA"/>
</dbReference>
<evidence type="ECO:0000313" key="1">
    <source>
        <dbReference type="EMBL" id="MDT3403784.1"/>
    </source>
</evidence>
<comment type="caution">
    <text evidence="1">The sequence shown here is derived from an EMBL/GenBank/DDBJ whole genome shotgun (WGS) entry which is preliminary data.</text>
</comment>
<dbReference type="PANTHER" id="PTHR34585">
    <property type="match status" value="1"/>
</dbReference>
<name>A0ABU3GVI6_9SPHI</name>
<organism evidence="1 2">
    <name type="scientific">Mucilaginibacter terrae</name>
    <dbReference type="NCBI Taxonomy" id="1955052"/>
    <lineage>
        <taxon>Bacteria</taxon>
        <taxon>Pseudomonadati</taxon>
        <taxon>Bacteroidota</taxon>
        <taxon>Sphingobacteriia</taxon>
        <taxon>Sphingobacteriales</taxon>
        <taxon>Sphingobacteriaceae</taxon>
        <taxon>Mucilaginibacter</taxon>
    </lineage>
</organism>
<evidence type="ECO:0008006" key="3">
    <source>
        <dbReference type="Google" id="ProtNLM"/>
    </source>
</evidence>
<evidence type="ECO:0000313" key="2">
    <source>
        <dbReference type="Proteomes" id="UP001258315"/>
    </source>
</evidence>
<reference evidence="2" key="1">
    <citation type="submission" date="2023-07" db="EMBL/GenBank/DDBJ databases">
        <title>Functional and genomic diversity of the sorghum phyllosphere microbiome.</title>
        <authorList>
            <person name="Shade A."/>
        </authorList>
    </citation>
    <scope>NUCLEOTIDE SEQUENCE [LARGE SCALE GENOMIC DNA]</scope>
    <source>
        <strain evidence="2">SORGH_AS_0422</strain>
    </source>
</reference>
<sequence>MATEIITREDLEAFGEKLMSQMKALLSGGTAEGEPRKWIKSYQVKNLLKISSNTLQTLRDNGTIPFTKIGGILFYIMRWMRFKKSCGVKYYPNVFV</sequence>